<dbReference type="Gene3D" id="1.20.1600.10">
    <property type="entry name" value="Outer membrane efflux proteins (OEP)"/>
    <property type="match status" value="1"/>
</dbReference>
<dbReference type="Pfam" id="PF02321">
    <property type="entry name" value="OEP"/>
    <property type="match status" value="1"/>
</dbReference>
<organism evidence="1">
    <name type="scientific">mine drainage metagenome</name>
    <dbReference type="NCBI Taxonomy" id="410659"/>
    <lineage>
        <taxon>unclassified sequences</taxon>
        <taxon>metagenomes</taxon>
        <taxon>ecological metagenomes</taxon>
    </lineage>
</organism>
<name>A0A1J5SWU1_9ZZZZ</name>
<dbReference type="AlphaFoldDB" id="A0A1J5SWU1"/>
<dbReference type="PANTHER" id="PTHR30203:SF24">
    <property type="entry name" value="BLR4935 PROTEIN"/>
    <property type="match status" value="1"/>
</dbReference>
<accession>A0A1J5SWU1</accession>
<reference evidence="1" key="1">
    <citation type="submission" date="2016-10" db="EMBL/GenBank/DDBJ databases">
        <title>Sequence of Gallionella enrichment culture.</title>
        <authorList>
            <person name="Poehlein A."/>
            <person name="Muehling M."/>
            <person name="Daniel R."/>
        </authorList>
    </citation>
    <scope>NUCLEOTIDE SEQUENCE</scope>
</reference>
<proteinExistence type="predicted"/>
<sequence length="415" mass="45982">MALLLPSLVIAADNVPETALIGTNVQELLQWADTHNPEISAMRYEVDAANERIVPAGALPDPILRTELRDFAGPGAPGGFNPLPGKGNGTKYTLMQSFPLWGKRDVRKEVATAELAQVKGRRQVTVAEIHAQIKSAYAQYYLTFGLKKLNDEILHLLSDLEAISQARYANGLAPQQDVIRAQIEKTALRSENINLDTEQHHAMTRLNTALARPQNMRLAEPSELRHIAPEELDSSILHDKMLRNNPWLAAQSAQISVAEANKRLVEKNRYPDITLGIAPIQRGGSIDSWEAMVEFNIPIRLYTRHAQENEAGAMLDAAKERQQAVANQADGELQELLASYASADRQEQLITSTLLPQAELTFHSALTGYETGKVDFATLLDAQRAIKRAKEDKLKAQVEQELRISDIEKVVGEEL</sequence>
<evidence type="ECO:0000313" key="1">
    <source>
        <dbReference type="EMBL" id="OIR12427.1"/>
    </source>
</evidence>
<protein>
    <submittedName>
        <fullName evidence="1">Cobalt-zinc-cadmium resistance protein CzcC</fullName>
    </submittedName>
</protein>
<gene>
    <name evidence="1" type="primary">czcC_4</name>
    <name evidence="1" type="ORF">GALL_61260</name>
</gene>
<dbReference type="InterPro" id="IPR003423">
    <property type="entry name" value="OMP_efflux"/>
</dbReference>
<dbReference type="GO" id="GO:0015562">
    <property type="term" value="F:efflux transmembrane transporter activity"/>
    <property type="evidence" value="ECO:0007669"/>
    <property type="project" value="InterPro"/>
</dbReference>
<dbReference type="EMBL" id="MLJW01000017">
    <property type="protein sequence ID" value="OIR12427.1"/>
    <property type="molecule type" value="Genomic_DNA"/>
</dbReference>
<dbReference type="InterPro" id="IPR010131">
    <property type="entry name" value="MdtP/NodT-like"/>
</dbReference>
<comment type="caution">
    <text evidence="1">The sequence shown here is derived from an EMBL/GenBank/DDBJ whole genome shotgun (WGS) entry which is preliminary data.</text>
</comment>
<dbReference type="PANTHER" id="PTHR30203">
    <property type="entry name" value="OUTER MEMBRANE CATION EFFLUX PROTEIN"/>
    <property type="match status" value="1"/>
</dbReference>
<dbReference type="SUPFAM" id="SSF56954">
    <property type="entry name" value="Outer membrane efflux proteins (OEP)"/>
    <property type="match status" value="1"/>
</dbReference>